<organism evidence="4 5">
    <name type="scientific">Uabimicrobium amorphum</name>
    <dbReference type="NCBI Taxonomy" id="2596890"/>
    <lineage>
        <taxon>Bacteria</taxon>
        <taxon>Pseudomonadati</taxon>
        <taxon>Planctomycetota</taxon>
        <taxon>Candidatus Uabimicrobiia</taxon>
        <taxon>Candidatus Uabimicrobiales</taxon>
        <taxon>Candidatus Uabimicrobiaceae</taxon>
        <taxon>Candidatus Uabimicrobium</taxon>
    </lineage>
</organism>
<dbReference type="SMART" id="SM00331">
    <property type="entry name" value="PP2C_SIG"/>
    <property type="match status" value="1"/>
</dbReference>
<dbReference type="Pfam" id="PF07228">
    <property type="entry name" value="SpoIIE"/>
    <property type="match status" value="1"/>
</dbReference>
<protein>
    <submittedName>
        <fullName evidence="4">Serine phosphatase</fullName>
    </submittedName>
</protein>
<dbReference type="GO" id="GO:0000160">
    <property type="term" value="P:phosphorelay signal transduction system"/>
    <property type="evidence" value="ECO:0007669"/>
    <property type="project" value="InterPro"/>
</dbReference>
<keyword evidence="1" id="KW-0378">Hydrolase</keyword>
<dbReference type="SUPFAM" id="SSF52172">
    <property type="entry name" value="CheY-like"/>
    <property type="match status" value="1"/>
</dbReference>
<keyword evidence="2" id="KW-0597">Phosphoprotein</keyword>
<dbReference type="PROSITE" id="PS50110">
    <property type="entry name" value="RESPONSE_REGULATORY"/>
    <property type="match status" value="1"/>
</dbReference>
<dbReference type="SUPFAM" id="SSF81606">
    <property type="entry name" value="PP2C-like"/>
    <property type="match status" value="1"/>
</dbReference>
<dbReference type="Proteomes" id="UP000326354">
    <property type="component" value="Chromosome"/>
</dbReference>
<accession>A0A5S9IVN5</accession>
<dbReference type="InterPro" id="IPR052016">
    <property type="entry name" value="Bact_Sigma-Reg"/>
</dbReference>
<reference evidence="4 5" key="1">
    <citation type="submission" date="2019-08" db="EMBL/GenBank/DDBJ databases">
        <title>Complete genome sequence of Candidatus Uab amorphum.</title>
        <authorList>
            <person name="Shiratori T."/>
            <person name="Suzuki S."/>
            <person name="Kakizawa Y."/>
            <person name="Ishida K."/>
        </authorList>
    </citation>
    <scope>NUCLEOTIDE SEQUENCE [LARGE SCALE GENOMIC DNA]</scope>
    <source>
        <strain evidence="4 5">SRT547</strain>
    </source>
</reference>
<dbReference type="InterPro" id="IPR011006">
    <property type="entry name" value="CheY-like_superfamily"/>
</dbReference>
<dbReference type="PANTHER" id="PTHR43156:SF2">
    <property type="entry name" value="STAGE II SPORULATION PROTEIN E"/>
    <property type="match status" value="1"/>
</dbReference>
<dbReference type="Pfam" id="PF00072">
    <property type="entry name" value="Response_reg"/>
    <property type="match status" value="1"/>
</dbReference>
<dbReference type="PANTHER" id="PTHR43156">
    <property type="entry name" value="STAGE II SPORULATION PROTEIN E-RELATED"/>
    <property type="match status" value="1"/>
</dbReference>
<dbReference type="KEGG" id="uam:UABAM_06345"/>
<dbReference type="InterPro" id="IPR001932">
    <property type="entry name" value="PPM-type_phosphatase-like_dom"/>
</dbReference>
<proteinExistence type="predicted"/>
<dbReference type="Gene3D" id="3.60.40.10">
    <property type="entry name" value="PPM-type phosphatase domain"/>
    <property type="match status" value="1"/>
</dbReference>
<dbReference type="OrthoDB" id="247273at2"/>
<evidence type="ECO:0000313" key="4">
    <source>
        <dbReference type="EMBL" id="BBM87930.1"/>
    </source>
</evidence>
<name>A0A5S9IVN5_UABAM</name>
<keyword evidence="5" id="KW-1185">Reference proteome</keyword>
<evidence type="ECO:0000256" key="1">
    <source>
        <dbReference type="ARBA" id="ARBA00022801"/>
    </source>
</evidence>
<dbReference type="InterPro" id="IPR001789">
    <property type="entry name" value="Sig_transdc_resp-reg_receiver"/>
</dbReference>
<dbReference type="EMBL" id="AP019860">
    <property type="protein sequence ID" value="BBM87930.1"/>
    <property type="molecule type" value="Genomic_DNA"/>
</dbReference>
<evidence type="ECO:0000259" key="3">
    <source>
        <dbReference type="PROSITE" id="PS50110"/>
    </source>
</evidence>
<dbReference type="RefSeq" id="WP_151971938.1">
    <property type="nucleotide sequence ID" value="NZ_AP019860.1"/>
</dbReference>
<feature type="modified residue" description="4-aspartylphosphate" evidence="2">
    <location>
        <position position="394"/>
    </location>
</feature>
<dbReference type="SMART" id="SM00448">
    <property type="entry name" value="REC"/>
    <property type="match status" value="1"/>
</dbReference>
<gene>
    <name evidence="4" type="ORF">UABAM_06345</name>
</gene>
<dbReference type="AlphaFoldDB" id="A0A5S9IVN5"/>
<sequence>MDRAKRELQKKSLEFLMKLSKVIRDRQMYNEKHPVVIAGTQKAEEDLRNILASVTSLYFGRGGAEGGEKLLIQGDKITEKNIIAEQFLQQMADREIGKVTISRGASSAELGALITLMSTKRDQVLVDGRIDPQLLAPFQKIEIEEETYLSNIEMEELTEAKKFLDSIFKEEFKDLKGPEALQKIGSVIQKILPQLAEKEFGNEDEEIRDFFEMSIENLGGGDIGKTKTSLKESVQTMDPEVQKLLFGGVVKSEKDLDKIIKNFSGERKASMIAEEVTSGKDLSTAIDKLVTENGDIVQLAEEIAKKFGLQEGDQGSQDKMNKIFGLLQQLDRNDIVIDKKRGNVLIAEMEEEPIKTYQNFFKQLRFEIDIVNDGKALLEKITKAKEKPDLVVMDAKLPEMSGIEVLRNLDSMRICIPTIMCTDMASAQGSFEVQMHRKMDFHAKTDLAVEKLLPFIDEHCPPIVVDDPIPTDPIPTDHLPDEMKAELKKAREIQRNLMPKSFPQIDGLEIFSYYKAYDMIGGDYFDVIQINENKVGFLIADVSGHGITGAMVMVMVRSAVHTWAPHCESPRELLKKVNPMVARDILPGFFCTVYYGILDIEKRELCCSCAGHNPAVIWRQNEKKCIETKKGGMPLGILSGNAFERTLQEETIQLDPGDRFILFTDGLVETMCPDQEEYGEPRLFETIARGADLRSDAFTKYIVCGVLRHQNTGPQHDDLTMLSMRVV</sequence>
<feature type="domain" description="Response regulatory" evidence="3">
    <location>
        <begin position="343"/>
        <end position="460"/>
    </location>
</feature>
<evidence type="ECO:0000256" key="2">
    <source>
        <dbReference type="PROSITE-ProRule" id="PRU00169"/>
    </source>
</evidence>
<dbReference type="InterPro" id="IPR036457">
    <property type="entry name" value="PPM-type-like_dom_sf"/>
</dbReference>
<dbReference type="GO" id="GO:0016791">
    <property type="term" value="F:phosphatase activity"/>
    <property type="evidence" value="ECO:0007669"/>
    <property type="project" value="TreeGrafter"/>
</dbReference>
<dbReference type="Gene3D" id="3.40.50.2300">
    <property type="match status" value="1"/>
</dbReference>
<evidence type="ECO:0000313" key="5">
    <source>
        <dbReference type="Proteomes" id="UP000326354"/>
    </source>
</evidence>